<sequence>MCQNLDMGDETLWNPSNGASRMFQRQVAIFEVELALPSGIGPMERISARSAPRLSRPLSMLF</sequence>
<evidence type="ECO:0000313" key="1">
    <source>
        <dbReference type="EMBL" id="MFC7354747.1"/>
    </source>
</evidence>
<keyword evidence="2" id="KW-1185">Reference proteome</keyword>
<dbReference type="EMBL" id="JBHTCK010000010">
    <property type="protein sequence ID" value="MFC7354747.1"/>
    <property type="molecule type" value="Genomic_DNA"/>
</dbReference>
<accession>A0ABW2MKS7</accession>
<protein>
    <submittedName>
        <fullName evidence="1">DUF6086 family protein</fullName>
    </submittedName>
</protein>
<evidence type="ECO:0000313" key="2">
    <source>
        <dbReference type="Proteomes" id="UP001596509"/>
    </source>
</evidence>
<comment type="caution">
    <text evidence="1">The sequence shown here is derived from an EMBL/GenBank/DDBJ whole genome shotgun (WGS) entry which is preliminary data.</text>
</comment>
<gene>
    <name evidence="1" type="ORF">ACFQW9_29255</name>
</gene>
<name>A0ABW2MKS7_9ACTN</name>
<dbReference type="InterPro" id="IPR045732">
    <property type="entry name" value="DUF6086"/>
</dbReference>
<proteinExistence type="predicted"/>
<organism evidence="1 2">
    <name type="scientific">Streptomyces caviscabies</name>
    <dbReference type="NCBI Taxonomy" id="90079"/>
    <lineage>
        <taxon>Bacteria</taxon>
        <taxon>Bacillati</taxon>
        <taxon>Actinomycetota</taxon>
        <taxon>Actinomycetes</taxon>
        <taxon>Kitasatosporales</taxon>
        <taxon>Streptomycetaceae</taxon>
        <taxon>Streptomyces</taxon>
    </lineage>
</organism>
<reference evidence="2" key="1">
    <citation type="journal article" date="2019" name="Int. J. Syst. Evol. Microbiol.">
        <title>The Global Catalogue of Microorganisms (GCM) 10K type strain sequencing project: providing services to taxonomists for standard genome sequencing and annotation.</title>
        <authorList>
            <consortium name="The Broad Institute Genomics Platform"/>
            <consortium name="The Broad Institute Genome Sequencing Center for Infectious Disease"/>
            <person name="Wu L."/>
            <person name="Ma J."/>
        </authorList>
    </citation>
    <scope>NUCLEOTIDE SEQUENCE [LARGE SCALE GENOMIC DNA]</scope>
    <source>
        <strain evidence="2">ICMP 19430</strain>
    </source>
</reference>
<dbReference type="Pfam" id="PF19564">
    <property type="entry name" value="DUF6086"/>
    <property type="match status" value="1"/>
</dbReference>
<dbReference type="RefSeq" id="WP_319287972.1">
    <property type="nucleotide sequence ID" value="NZ_JBHTCK010000010.1"/>
</dbReference>
<dbReference type="Proteomes" id="UP001596509">
    <property type="component" value="Unassembled WGS sequence"/>
</dbReference>